<organism evidence="2 3">
    <name type="scientific">Flavobacterium limnosediminis JC2902</name>
    <dbReference type="NCBI Taxonomy" id="1341181"/>
    <lineage>
        <taxon>Bacteria</taxon>
        <taxon>Pseudomonadati</taxon>
        <taxon>Bacteroidota</taxon>
        <taxon>Flavobacteriia</taxon>
        <taxon>Flavobacteriales</taxon>
        <taxon>Flavobacteriaceae</taxon>
        <taxon>Flavobacterium</taxon>
    </lineage>
</organism>
<evidence type="ECO:0000259" key="1">
    <source>
        <dbReference type="Pfam" id="PF01636"/>
    </source>
</evidence>
<accession>V6SM95</accession>
<gene>
    <name evidence="2" type="ORF">FLJC2902T_20620</name>
</gene>
<dbReference type="eggNOG" id="COG2334">
    <property type="taxonomic scope" value="Bacteria"/>
</dbReference>
<dbReference type="AlphaFoldDB" id="V6SM95"/>
<dbReference type="InterPro" id="IPR002575">
    <property type="entry name" value="Aminoglycoside_PTrfase"/>
</dbReference>
<proteinExistence type="predicted"/>
<dbReference type="SUPFAM" id="SSF56112">
    <property type="entry name" value="Protein kinase-like (PK-like)"/>
    <property type="match status" value="1"/>
</dbReference>
<reference evidence="2 3" key="1">
    <citation type="submission" date="2013-08" db="EMBL/GenBank/DDBJ databases">
        <title>Flavobacterium limnosediminis JC2902 genome sequencing.</title>
        <authorList>
            <person name="Lee K."/>
            <person name="Yi H."/>
            <person name="Park S."/>
            <person name="Chun J."/>
        </authorList>
    </citation>
    <scope>NUCLEOTIDE SEQUENCE [LARGE SCALE GENOMIC DNA]</scope>
    <source>
        <strain evidence="2 3">JC2902</strain>
    </source>
</reference>
<protein>
    <recommendedName>
        <fullName evidence="1">Aminoglycoside phosphotransferase domain-containing protein</fullName>
    </recommendedName>
</protein>
<comment type="caution">
    <text evidence="2">The sequence shown here is derived from an EMBL/GenBank/DDBJ whole genome shotgun (WGS) entry which is preliminary data.</text>
</comment>
<dbReference type="PANTHER" id="PTHR21064">
    <property type="entry name" value="AMINOGLYCOSIDE PHOSPHOTRANSFERASE DOMAIN-CONTAINING PROTEIN-RELATED"/>
    <property type="match status" value="1"/>
</dbReference>
<name>V6SM95_9FLAO</name>
<dbReference type="Pfam" id="PF01636">
    <property type="entry name" value="APH"/>
    <property type="match status" value="1"/>
</dbReference>
<keyword evidence="3" id="KW-1185">Reference proteome</keyword>
<dbReference type="Gene3D" id="3.90.1200.10">
    <property type="match status" value="1"/>
</dbReference>
<sequence>MEKFQQIAAQFLSIPVADIDVAVIEVGLINATYLITNRNTSQNCILQKINTTVFKDVSALVHNTSSAVAVLQQSDYPLEVSSVIATKEGAPIFYDEDGNPWRMFTYIENSITLSKATSPIIAFEAAKAFSKFYKTMNSNGYVIQLQVVLPDFINFEKRITDYKSALETATEERKLNAESAIQFINEHIGLPDKWIELQTNNQLPKRIIHADPKISNVLFHQDTNEAIAVIDLDTVMEGTLLYDFGDMIRSYTNTANEDEISTNETFDPELFMATKKGFLFSLETVLEPVEKENLDYAAKVVVYIQAVRFLTDYLNGDTYFYISYENQNLYRTVNQINLLKGILAFC</sequence>
<dbReference type="Proteomes" id="UP000018004">
    <property type="component" value="Unassembled WGS sequence"/>
</dbReference>
<evidence type="ECO:0000313" key="2">
    <source>
        <dbReference type="EMBL" id="ESU27357.1"/>
    </source>
</evidence>
<feature type="domain" description="Aminoglycoside phosphotransferase" evidence="1">
    <location>
        <begin position="21"/>
        <end position="255"/>
    </location>
</feature>
<dbReference type="RefSeq" id="WP_023579644.1">
    <property type="nucleotide sequence ID" value="NZ_AVGG01000011.1"/>
</dbReference>
<dbReference type="InterPro" id="IPR011009">
    <property type="entry name" value="Kinase-like_dom_sf"/>
</dbReference>
<dbReference type="STRING" id="1341181.FLJC2902T_20620"/>
<dbReference type="PANTHER" id="PTHR21064:SF5">
    <property type="entry name" value="SLR1880 PROTEIN"/>
    <property type="match status" value="1"/>
</dbReference>
<evidence type="ECO:0000313" key="3">
    <source>
        <dbReference type="Proteomes" id="UP000018004"/>
    </source>
</evidence>
<dbReference type="EMBL" id="AVGG01000011">
    <property type="protein sequence ID" value="ESU27357.1"/>
    <property type="molecule type" value="Genomic_DNA"/>
</dbReference>
<dbReference type="PATRIC" id="fig|1341181.4.peg.2024"/>
<dbReference type="InterPro" id="IPR050249">
    <property type="entry name" value="Pseudomonas-type_ThrB"/>
</dbReference>